<comment type="similarity">
    <text evidence="7">Belongs to the drug/metabolite transporter (DMT) superfamily. Small multidrug resistance (SMR) (TC 2.A.7.1) family.</text>
</comment>
<comment type="subcellular location">
    <subcellularLocation>
        <location evidence="1 7">Cell membrane</location>
        <topology evidence="1 7">Multi-pass membrane protein</topology>
    </subcellularLocation>
</comment>
<dbReference type="SUPFAM" id="SSF103481">
    <property type="entry name" value="Multidrug resistance efflux transporter EmrE"/>
    <property type="match status" value="1"/>
</dbReference>
<proteinExistence type="inferred from homology"/>
<evidence type="ECO:0000313" key="9">
    <source>
        <dbReference type="EMBL" id="MDQ0208682.1"/>
    </source>
</evidence>
<sequence>MTAYFALFTAIIIATIGDIFMKKSEGFRIKKYGIVTIALYVPTFYLLSIVMIDLPVGITYATWSGIGMVLTAMIGVFLFKEHMNIKIITALGVILVGVLIINLN</sequence>
<keyword evidence="5 8" id="KW-1133">Transmembrane helix</keyword>
<evidence type="ECO:0000256" key="5">
    <source>
        <dbReference type="ARBA" id="ARBA00022989"/>
    </source>
</evidence>
<evidence type="ECO:0000256" key="4">
    <source>
        <dbReference type="ARBA" id="ARBA00022692"/>
    </source>
</evidence>
<feature type="transmembrane region" description="Helical" evidence="8">
    <location>
        <begin position="6"/>
        <end position="21"/>
    </location>
</feature>
<dbReference type="Gene3D" id="1.10.3730.20">
    <property type="match status" value="1"/>
</dbReference>
<dbReference type="InterPro" id="IPR045324">
    <property type="entry name" value="Small_multidrug_res"/>
</dbReference>
<feature type="transmembrane region" description="Helical" evidence="8">
    <location>
        <begin position="58"/>
        <end position="78"/>
    </location>
</feature>
<dbReference type="Pfam" id="PF00893">
    <property type="entry name" value="Multi_Drug_Res"/>
    <property type="match status" value="1"/>
</dbReference>
<feature type="transmembrane region" description="Helical" evidence="8">
    <location>
        <begin position="85"/>
        <end position="103"/>
    </location>
</feature>
<organism evidence="9 10">
    <name type="scientific">Alkalicoccobacillus murimartini</name>
    <dbReference type="NCBI Taxonomy" id="171685"/>
    <lineage>
        <taxon>Bacteria</taxon>
        <taxon>Bacillati</taxon>
        <taxon>Bacillota</taxon>
        <taxon>Bacilli</taxon>
        <taxon>Bacillales</taxon>
        <taxon>Bacillaceae</taxon>
        <taxon>Alkalicoccobacillus</taxon>
    </lineage>
</organism>
<accession>A0ABT9YLE5</accession>
<dbReference type="InterPro" id="IPR000390">
    <property type="entry name" value="Small_drug/metabolite_transptr"/>
</dbReference>
<evidence type="ECO:0000256" key="2">
    <source>
        <dbReference type="ARBA" id="ARBA00022448"/>
    </source>
</evidence>
<dbReference type="InterPro" id="IPR037185">
    <property type="entry name" value="EmrE-like"/>
</dbReference>
<reference evidence="9 10" key="1">
    <citation type="submission" date="2023-07" db="EMBL/GenBank/DDBJ databases">
        <title>Genomic Encyclopedia of Type Strains, Phase IV (KMG-IV): sequencing the most valuable type-strain genomes for metagenomic binning, comparative biology and taxonomic classification.</title>
        <authorList>
            <person name="Goeker M."/>
        </authorList>
    </citation>
    <scope>NUCLEOTIDE SEQUENCE [LARGE SCALE GENOMIC DNA]</scope>
    <source>
        <strain evidence="9 10">DSM 19154</strain>
    </source>
</reference>
<evidence type="ECO:0000256" key="7">
    <source>
        <dbReference type="RuleBase" id="RU003942"/>
    </source>
</evidence>
<dbReference type="RefSeq" id="WP_306984924.1">
    <property type="nucleotide sequence ID" value="NZ_JAUSUA010000006.1"/>
</dbReference>
<evidence type="ECO:0000256" key="8">
    <source>
        <dbReference type="SAM" id="Phobius"/>
    </source>
</evidence>
<keyword evidence="10" id="KW-1185">Reference proteome</keyword>
<feature type="transmembrane region" description="Helical" evidence="8">
    <location>
        <begin position="33"/>
        <end position="52"/>
    </location>
</feature>
<dbReference type="Proteomes" id="UP001225034">
    <property type="component" value="Unassembled WGS sequence"/>
</dbReference>
<dbReference type="EMBL" id="JAUSUA010000006">
    <property type="protein sequence ID" value="MDQ0208682.1"/>
    <property type="molecule type" value="Genomic_DNA"/>
</dbReference>
<dbReference type="PANTHER" id="PTHR30561:SF1">
    <property type="entry name" value="MULTIDRUG TRANSPORTER EMRE"/>
    <property type="match status" value="1"/>
</dbReference>
<evidence type="ECO:0000256" key="1">
    <source>
        <dbReference type="ARBA" id="ARBA00004651"/>
    </source>
</evidence>
<evidence type="ECO:0000313" key="10">
    <source>
        <dbReference type="Proteomes" id="UP001225034"/>
    </source>
</evidence>
<comment type="caution">
    <text evidence="9">The sequence shown here is derived from an EMBL/GenBank/DDBJ whole genome shotgun (WGS) entry which is preliminary data.</text>
</comment>
<evidence type="ECO:0000256" key="3">
    <source>
        <dbReference type="ARBA" id="ARBA00022475"/>
    </source>
</evidence>
<name>A0ABT9YLE5_9BACI</name>
<evidence type="ECO:0000256" key="6">
    <source>
        <dbReference type="ARBA" id="ARBA00023136"/>
    </source>
</evidence>
<keyword evidence="4 7" id="KW-0812">Transmembrane</keyword>
<keyword evidence="6 8" id="KW-0472">Membrane</keyword>
<keyword evidence="2" id="KW-0813">Transport</keyword>
<gene>
    <name evidence="9" type="ORF">J2S05_003494</name>
</gene>
<keyword evidence="3" id="KW-1003">Cell membrane</keyword>
<dbReference type="PANTHER" id="PTHR30561">
    <property type="entry name" value="SMR FAMILY PROTON-DEPENDENT DRUG EFFLUX TRANSPORTER SUGE"/>
    <property type="match status" value="1"/>
</dbReference>
<protein>
    <submittedName>
        <fullName evidence="9">Multidrug transporter EmrE-like cation transporter</fullName>
    </submittedName>
</protein>